<comment type="caution">
    <text evidence="6">The sequence shown here is derived from an EMBL/GenBank/DDBJ whole genome shotgun (WGS) entry which is preliminary data.</text>
</comment>
<feature type="binding site" evidence="3">
    <location>
        <position position="358"/>
    </location>
    <ligand>
        <name>Mn(2+)</name>
        <dbReference type="ChEBI" id="CHEBI:29035"/>
    </ligand>
</feature>
<keyword evidence="4" id="KW-0028">Amino-acid biosynthesis</keyword>
<dbReference type="EC" id="2.5.1.54" evidence="4"/>
<keyword evidence="3" id="KW-0170">Cobalt</keyword>
<comment type="catalytic activity">
    <reaction evidence="4">
        <text>D-erythrose 4-phosphate + phosphoenolpyruvate + H2O = 7-phospho-2-dehydro-3-deoxy-D-arabino-heptonate + phosphate</text>
        <dbReference type="Rhea" id="RHEA:14717"/>
        <dbReference type="ChEBI" id="CHEBI:15377"/>
        <dbReference type="ChEBI" id="CHEBI:16897"/>
        <dbReference type="ChEBI" id="CHEBI:43474"/>
        <dbReference type="ChEBI" id="CHEBI:58394"/>
        <dbReference type="ChEBI" id="CHEBI:58702"/>
        <dbReference type="EC" id="2.5.1.54"/>
    </reaction>
</comment>
<dbReference type="PATRIC" id="fig|451644.5.peg.4682"/>
<dbReference type="Pfam" id="PF01474">
    <property type="entry name" value="DAHP_synth_2"/>
    <property type="match status" value="1"/>
</dbReference>
<comment type="cofactor">
    <cofactor evidence="3">
        <name>Mn(2+)</name>
        <dbReference type="ChEBI" id="CHEBI:29035"/>
    </cofactor>
    <cofactor evidence="3">
        <name>Co(2+)</name>
        <dbReference type="ChEBI" id="CHEBI:48828"/>
    </cofactor>
    <cofactor evidence="3">
        <name>Cd(2+)</name>
        <dbReference type="ChEBI" id="CHEBI:48775"/>
    </cofactor>
    <text evidence="3">Binds 1 divalent cation per subunit. The enzyme is active with manganese, cobalt or cadmium ions.</text>
</comment>
<protein>
    <recommendedName>
        <fullName evidence="4">Phospho-2-dehydro-3-deoxyheptonate aldolase</fullName>
        <ecNumber evidence="4">2.5.1.54</ecNumber>
    </recommendedName>
</protein>
<evidence type="ECO:0000256" key="2">
    <source>
        <dbReference type="ARBA" id="ARBA00022679"/>
    </source>
</evidence>
<feature type="binding site" evidence="3">
    <location>
        <position position="330"/>
    </location>
    <ligand>
        <name>Mn(2+)</name>
        <dbReference type="ChEBI" id="CHEBI:29035"/>
    </ligand>
</feature>
<accession>A0A0J8U4J2</accession>
<evidence type="ECO:0000256" key="1">
    <source>
        <dbReference type="ARBA" id="ARBA00008911"/>
    </source>
</evidence>
<dbReference type="PANTHER" id="PTHR21337:SF0">
    <property type="entry name" value="PHOSPHO-2-DEHYDRO-3-DEOXYHEPTONATE ALDOLASE"/>
    <property type="match status" value="1"/>
</dbReference>
<name>A0A0J8U4J2_9MYCO</name>
<dbReference type="InterPro" id="IPR013785">
    <property type="entry name" value="Aldolase_TIM"/>
</dbReference>
<reference evidence="6 7" key="1">
    <citation type="submission" date="2015-06" db="EMBL/GenBank/DDBJ databases">
        <title>Genome sequence of Mycobacterium conceptionense strain MLE.</title>
        <authorList>
            <person name="Greninger A.L."/>
            <person name="Cunningham G."/>
            <person name="Chiu C.Y."/>
            <person name="Miller S."/>
        </authorList>
    </citation>
    <scope>NUCLEOTIDE SEQUENCE [LARGE SCALE GENOMIC DNA]</scope>
    <source>
        <strain evidence="6 7">MLE</strain>
    </source>
</reference>
<evidence type="ECO:0000313" key="7">
    <source>
        <dbReference type="Proteomes" id="UP000037594"/>
    </source>
</evidence>
<comment type="similarity">
    <text evidence="1 4">Belongs to the class-II DAHP synthase family.</text>
</comment>
<dbReference type="Gene3D" id="3.20.20.70">
    <property type="entry name" value="Aldolase class I"/>
    <property type="match status" value="1"/>
</dbReference>
<feature type="binding site" evidence="3">
    <location>
        <position position="227"/>
    </location>
    <ligand>
        <name>phosphoenolpyruvate</name>
        <dbReference type="ChEBI" id="CHEBI:58702"/>
    </ligand>
</feature>
<dbReference type="GO" id="GO:0008652">
    <property type="term" value="P:amino acid biosynthetic process"/>
    <property type="evidence" value="ECO:0007669"/>
    <property type="project" value="UniProtKB-KW"/>
</dbReference>
<dbReference type="GO" id="GO:0003849">
    <property type="term" value="F:3-deoxy-7-phosphoheptulonate synthase activity"/>
    <property type="evidence" value="ECO:0007669"/>
    <property type="project" value="UniProtKB-EC"/>
</dbReference>
<dbReference type="EMBL" id="LFOD01000025">
    <property type="protein sequence ID" value="KMV15992.1"/>
    <property type="molecule type" value="Genomic_DNA"/>
</dbReference>
<keyword evidence="4" id="KW-0057">Aromatic amino acid biosynthesis</keyword>
<proteinExistence type="inferred from homology"/>
<dbReference type="GO" id="GO:0009423">
    <property type="term" value="P:chorismate biosynthetic process"/>
    <property type="evidence" value="ECO:0007669"/>
    <property type="project" value="UniProtKB-UniPathway"/>
</dbReference>
<keyword evidence="3" id="KW-0464">Manganese</keyword>
<evidence type="ECO:0000313" key="6">
    <source>
        <dbReference type="EMBL" id="KMV15992.1"/>
    </source>
</evidence>
<feature type="binding site" evidence="3">
    <location>
        <position position="100"/>
    </location>
    <ligand>
        <name>phosphoenolpyruvate</name>
        <dbReference type="ChEBI" id="CHEBI:58702"/>
    </ligand>
</feature>
<feature type="binding site" evidence="3">
    <location>
        <position position="61"/>
    </location>
    <ligand>
        <name>Mn(2+)</name>
        <dbReference type="ChEBI" id="CHEBI:29035"/>
    </ligand>
</feature>
<dbReference type="InterPro" id="IPR002480">
    <property type="entry name" value="DAHP_synth_2"/>
</dbReference>
<sequence length="379" mass="41258">MLRGLPAQQQPEWPDATALGNARTALERSAPLVLESEIAEFKNQLRTVAEGDALILQAGDCAEPMTDTSADVVERKAQALRAMSIVLEEGTGLPVVQVGRIAGQFAKPRSKTHESIGDELIPSYRGPAVNDPHPSAEAREHRPERLVAARKAAGAIAEHLRRRRGERIWMSHEALVLDYELPQIRPTTNGRSILTSAHTVWVGARTHQIDHAHVSLIAGVINPVGCKVSPDLSPEQLVALVNTIDPDREPGRLMLIARMGPKADQLPALMTAVKKAGHPAIWLCDPMHGNTVEATDGRKTRYLTDITRELNWFQYAADSTGSIAGGMHLETTVDSVQECLARSGDERSADAPYTTLCDPRLTLQQAAEVVSHWKIGASR</sequence>
<evidence type="ECO:0000256" key="5">
    <source>
        <dbReference type="SAM" id="MobiDB-lite"/>
    </source>
</evidence>
<feature type="binding site" evidence="3">
    <location>
        <position position="288"/>
    </location>
    <ligand>
        <name>Mn(2+)</name>
        <dbReference type="ChEBI" id="CHEBI:29035"/>
    </ligand>
</feature>
<dbReference type="Proteomes" id="UP000037594">
    <property type="component" value="Unassembled WGS sequence"/>
</dbReference>
<feature type="region of interest" description="Disordered" evidence="5">
    <location>
        <begin position="120"/>
        <end position="143"/>
    </location>
</feature>
<keyword evidence="2 4" id="KW-0808">Transferase</keyword>
<feature type="binding site" evidence="3">
    <location>
        <position position="258"/>
    </location>
    <ligand>
        <name>phosphoenolpyruvate</name>
        <dbReference type="ChEBI" id="CHEBI:58702"/>
    </ligand>
</feature>
<dbReference type="PANTHER" id="PTHR21337">
    <property type="entry name" value="PHOSPHO-2-DEHYDRO-3-DEOXYHEPTONATE ALDOLASE 1, 2"/>
    <property type="match status" value="1"/>
</dbReference>
<dbReference type="SUPFAM" id="SSF51569">
    <property type="entry name" value="Aldolase"/>
    <property type="match status" value="1"/>
</dbReference>
<dbReference type="UniPathway" id="UPA00053">
    <property type="reaction ID" value="UER00084"/>
</dbReference>
<keyword evidence="3" id="KW-0104">Cadmium</keyword>
<comment type="pathway">
    <text evidence="4">Metabolic intermediate biosynthesis; chorismate biosynthesis; chorismate from D-erythrose 4-phosphate and phosphoenolpyruvate: step 1/7.</text>
</comment>
<feature type="compositionally biased region" description="Basic and acidic residues" evidence="5">
    <location>
        <begin position="134"/>
        <end position="143"/>
    </location>
</feature>
<organism evidence="6 7">
    <name type="scientific">Mycolicibacterium conceptionense</name>
    <dbReference type="NCBI Taxonomy" id="451644"/>
    <lineage>
        <taxon>Bacteria</taxon>
        <taxon>Bacillati</taxon>
        <taxon>Actinomycetota</taxon>
        <taxon>Actinomycetes</taxon>
        <taxon>Mycobacteriales</taxon>
        <taxon>Mycobacteriaceae</taxon>
        <taxon>Mycolicibacterium</taxon>
    </lineage>
</organism>
<gene>
    <name evidence="6" type="ORF">ACT17_22685</name>
</gene>
<evidence type="ECO:0000256" key="4">
    <source>
        <dbReference type="RuleBase" id="RU363071"/>
    </source>
</evidence>
<dbReference type="GO" id="GO:0009073">
    <property type="term" value="P:aromatic amino acid family biosynthetic process"/>
    <property type="evidence" value="ECO:0007669"/>
    <property type="project" value="UniProtKB-KW"/>
</dbReference>
<dbReference type="AlphaFoldDB" id="A0A0J8U4J2"/>
<evidence type="ECO:0000256" key="3">
    <source>
        <dbReference type="PIRSR" id="PIRSR602480-1"/>
    </source>
</evidence>